<comment type="similarity">
    <text evidence="2">Belongs to the multi antimicrobial extrusion (MATE) (TC 2.A.66.1) family.</text>
</comment>
<proteinExistence type="inferred from homology"/>
<dbReference type="PANTHER" id="PTHR42893:SF46">
    <property type="entry name" value="PROTEIN DETOXIFICATION 44, CHLOROPLASTIC"/>
    <property type="match status" value="1"/>
</dbReference>
<feature type="transmembrane region" description="Helical" evidence="6">
    <location>
        <begin position="334"/>
        <end position="359"/>
    </location>
</feature>
<keyword evidence="3 6" id="KW-0812">Transmembrane</keyword>
<sequence length="367" mass="39682">MASEAAQPVAALCITALLGHSHASNDPDPATTARHNVAVYGATQSTAFFLAGLFNFLLTVTLAQLSKAIGARSWSTVPMRLRVALGMALLTSAMSWAIMYGLRSPLLQLFGLSKDLIQSSRAFYDWRAHGLVLLFLTRLTTGILTASKAVWTVALINLIGAGLDVGGHALFLHTASYCLGMAAGQLDLAALAAHQIISQLWNCTSYICDGFADVGTILGARCFGSNDMTSLRSLATQLLCLGFGIGTTVLVILCAARAPIQELFTSDEETLARLRSTWWLLAGMQPINSLVFVFDGILYAVQAFAYKRNIVAAGGFLFYLPLILLAYFQWHGLFFVWLAYAALTLCRFAGAIWKFVVLLRAESAFDM</sequence>
<dbReference type="Pfam" id="PF01554">
    <property type="entry name" value="MatE"/>
    <property type="match status" value="2"/>
</dbReference>
<evidence type="ECO:0000256" key="2">
    <source>
        <dbReference type="ARBA" id="ARBA00010199"/>
    </source>
</evidence>
<reference evidence="7 8" key="1">
    <citation type="journal article" date="2008" name="Nature">
        <title>The genome of the choanoflagellate Monosiga brevicollis and the origin of metazoans.</title>
        <authorList>
            <consortium name="JGI Sequencing"/>
            <person name="King N."/>
            <person name="Westbrook M.J."/>
            <person name="Young S.L."/>
            <person name="Kuo A."/>
            <person name="Abedin M."/>
            <person name="Chapman J."/>
            <person name="Fairclough S."/>
            <person name="Hellsten U."/>
            <person name="Isogai Y."/>
            <person name="Letunic I."/>
            <person name="Marr M."/>
            <person name="Pincus D."/>
            <person name="Putnam N."/>
            <person name="Rokas A."/>
            <person name="Wright K.J."/>
            <person name="Zuzow R."/>
            <person name="Dirks W."/>
            <person name="Good M."/>
            <person name="Goodstein D."/>
            <person name="Lemons D."/>
            <person name="Li W."/>
            <person name="Lyons J.B."/>
            <person name="Morris A."/>
            <person name="Nichols S."/>
            <person name="Richter D.J."/>
            <person name="Salamov A."/>
            <person name="Bork P."/>
            <person name="Lim W.A."/>
            <person name="Manning G."/>
            <person name="Miller W.T."/>
            <person name="McGinnis W."/>
            <person name="Shapiro H."/>
            <person name="Tjian R."/>
            <person name="Grigoriev I.V."/>
            <person name="Rokhsar D."/>
        </authorList>
    </citation>
    <scope>NUCLEOTIDE SEQUENCE [LARGE SCALE GENOMIC DNA]</scope>
    <source>
        <strain evidence="8">MX1 / ATCC 50154</strain>
    </source>
</reference>
<accession>A9UVS3</accession>
<dbReference type="STRING" id="81824.A9UVS3"/>
<feature type="transmembrane region" description="Helical" evidence="6">
    <location>
        <begin position="81"/>
        <end position="102"/>
    </location>
</feature>
<dbReference type="GO" id="GO:0015297">
    <property type="term" value="F:antiporter activity"/>
    <property type="evidence" value="ECO:0007669"/>
    <property type="project" value="InterPro"/>
</dbReference>
<evidence type="ECO:0000256" key="4">
    <source>
        <dbReference type="ARBA" id="ARBA00022989"/>
    </source>
</evidence>
<dbReference type="GO" id="GO:0042910">
    <property type="term" value="F:xenobiotic transmembrane transporter activity"/>
    <property type="evidence" value="ECO:0007669"/>
    <property type="project" value="InterPro"/>
</dbReference>
<evidence type="ECO:0000313" key="7">
    <source>
        <dbReference type="EMBL" id="EDQ90639.1"/>
    </source>
</evidence>
<dbReference type="RefSeq" id="XP_001744690.1">
    <property type="nucleotide sequence ID" value="XM_001744638.1"/>
</dbReference>
<organism evidence="7 8">
    <name type="scientific">Monosiga brevicollis</name>
    <name type="common">Choanoflagellate</name>
    <dbReference type="NCBI Taxonomy" id="81824"/>
    <lineage>
        <taxon>Eukaryota</taxon>
        <taxon>Choanoflagellata</taxon>
        <taxon>Craspedida</taxon>
        <taxon>Salpingoecidae</taxon>
        <taxon>Monosiga</taxon>
    </lineage>
</organism>
<dbReference type="GO" id="GO:0022857">
    <property type="term" value="F:transmembrane transporter activity"/>
    <property type="evidence" value="ECO:0000318"/>
    <property type="project" value="GO_Central"/>
</dbReference>
<evidence type="ECO:0000313" key="8">
    <source>
        <dbReference type="Proteomes" id="UP000001357"/>
    </source>
</evidence>
<protein>
    <recommendedName>
        <fullName evidence="9">MATE efflux family protein</fullName>
    </recommendedName>
</protein>
<dbReference type="InterPro" id="IPR044644">
    <property type="entry name" value="DinF-like"/>
</dbReference>
<name>A9UVS3_MONBE</name>
<evidence type="ECO:0000256" key="1">
    <source>
        <dbReference type="ARBA" id="ARBA00004141"/>
    </source>
</evidence>
<evidence type="ECO:0000256" key="5">
    <source>
        <dbReference type="ARBA" id="ARBA00023136"/>
    </source>
</evidence>
<keyword evidence="4 6" id="KW-1133">Transmembrane helix</keyword>
<dbReference type="GO" id="GO:0016020">
    <property type="term" value="C:membrane"/>
    <property type="evidence" value="ECO:0007669"/>
    <property type="project" value="UniProtKB-SubCell"/>
</dbReference>
<feature type="transmembrane region" description="Helical" evidence="6">
    <location>
        <begin position="47"/>
        <end position="69"/>
    </location>
</feature>
<evidence type="ECO:0000256" key="3">
    <source>
        <dbReference type="ARBA" id="ARBA00022692"/>
    </source>
</evidence>
<evidence type="ECO:0008006" key="9">
    <source>
        <dbReference type="Google" id="ProtNLM"/>
    </source>
</evidence>
<keyword evidence="8" id="KW-1185">Reference proteome</keyword>
<keyword evidence="5 6" id="KW-0472">Membrane</keyword>
<feature type="transmembrane region" description="Helical" evidence="6">
    <location>
        <begin position="310"/>
        <end position="328"/>
    </location>
</feature>
<feature type="transmembrane region" description="Helical" evidence="6">
    <location>
        <begin position="278"/>
        <end position="298"/>
    </location>
</feature>
<feature type="transmembrane region" description="Helical" evidence="6">
    <location>
        <begin position="149"/>
        <end position="172"/>
    </location>
</feature>
<comment type="subcellular location">
    <subcellularLocation>
        <location evidence="1">Membrane</location>
        <topology evidence="1">Multi-pass membrane protein</topology>
    </subcellularLocation>
</comment>
<gene>
    <name evidence="7" type="ORF">MONBRDRAFT_24224</name>
</gene>
<dbReference type="eggNOG" id="KOG1347">
    <property type="taxonomic scope" value="Eukaryota"/>
</dbReference>
<dbReference type="AlphaFoldDB" id="A9UVS3"/>
<dbReference type="PANTHER" id="PTHR42893">
    <property type="entry name" value="PROTEIN DETOXIFICATION 44, CHLOROPLASTIC-RELATED"/>
    <property type="match status" value="1"/>
</dbReference>
<feature type="transmembrane region" description="Helical" evidence="6">
    <location>
        <begin position="238"/>
        <end position="258"/>
    </location>
</feature>
<dbReference type="InterPro" id="IPR002528">
    <property type="entry name" value="MATE_fam"/>
</dbReference>
<dbReference type="EMBL" id="CH991547">
    <property type="protein sequence ID" value="EDQ90639.1"/>
    <property type="molecule type" value="Genomic_DNA"/>
</dbReference>
<evidence type="ECO:0000256" key="6">
    <source>
        <dbReference type="SAM" id="Phobius"/>
    </source>
</evidence>
<dbReference type="GeneID" id="5889985"/>
<dbReference type="Proteomes" id="UP000001357">
    <property type="component" value="Unassembled WGS sequence"/>
</dbReference>
<dbReference type="InParanoid" id="A9UVS3"/>
<dbReference type="KEGG" id="mbr:MONBRDRAFT_24224"/>